<dbReference type="AlphaFoldDB" id="A0A139SQF1"/>
<dbReference type="RefSeq" id="WP_068629217.1">
    <property type="nucleotide sequence ID" value="NZ_LSZQ01000028.1"/>
</dbReference>
<evidence type="ECO:0000313" key="1">
    <source>
        <dbReference type="EMBL" id="KXU36835.1"/>
    </source>
</evidence>
<keyword evidence="2" id="KW-1185">Reference proteome</keyword>
<protein>
    <recommendedName>
        <fullName evidence="3">TfoX N-terminal domain-containing protein</fullName>
    </recommendedName>
</protein>
<name>A0A139SQF1_9BACT</name>
<proteinExistence type="predicted"/>
<dbReference type="OrthoDB" id="121807at2"/>
<dbReference type="EMBL" id="LSZQ01000028">
    <property type="protein sequence ID" value="KXU36835.1"/>
    <property type="molecule type" value="Genomic_DNA"/>
</dbReference>
<comment type="caution">
    <text evidence="1">The sequence shown here is derived from an EMBL/GenBank/DDBJ whole genome shotgun (WGS) entry which is preliminary data.</text>
</comment>
<dbReference type="SUPFAM" id="SSF159894">
    <property type="entry name" value="YgaC/TfoX-N like"/>
    <property type="match status" value="1"/>
</dbReference>
<organism evidence="1 2">
    <name type="scientific">Cephaloticoccus primus</name>
    <dbReference type="NCBI Taxonomy" id="1548207"/>
    <lineage>
        <taxon>Bacteria</taxon>
        <taxon>Pseudomonadati</taxon>
        <taxon>Verrucomicrobiota</taxon>
        <taxon>Opitutia</taxon>
        <taxon>Opitutales</taxon>
        <taxon>Opitutaceae</taxon>
        <taxon>Cephaloticoccus</taxon>
    </lineage>
</organism>
<dbReference type="Proteomes" id="UP000070058">
    <property type="component" value="Unassembled WGS sequence"/>
</dbReference>
<evidence type="ECO:0000313" key="2">
    <source>
        <dbReference type="Proteomes" id="UP000070058"/>
    </source>
</evidence>
<evidence type="ECO:0008006" key="3">
    <source>
        <dbReference type="Google" id="ProtNLM"/>
    </source>
</evidence>
<reference evidence="2" key="1">
    <citation type="submission" date="2016-02" db="EMBL/GenBank/DDBJ databases">
        <authorList>
            <person name="Sanders J.G."/>
            <person name="Lin J.Y."/>
            <person name="Wertz J.T."/>
            <person name="Russell J.A."/>
            <person name="Moreau C.S."/>
            <person name="Powell S."/>
        </authorList>
    </citation>
    <scope>NUCLEOTIDE SEQUENCE [LARGE SCALE GENOMIC DNA]</scope>
    <source>
        <strain evidence="2">CAG34</strain>
    </source>
</reference>
<sequence>MKAPNRHRWLLEPLEDEPTLLVRSMFSGLAVYLDGRMVLYLADRAEPWRGICVPMELGAQPQLIADCPALAPHPQLGKWLYLPESADSFERDAQWLVSRIRARDPRIGITPPLKKRPKARPN</sequence>
<accession>A0A139SQF1</accession>
<gene>
    <name evidence="1" type="ORF">AXK11_03310</name>
</gene>